<reference evidence="2" key="1">
    <citation type="submission" date="2023-05" db="EMBL/GenBank/DDBJ databases">
        <title>Cataloging the Phylogenetic Diversity of Human Bladder Bacteria.</title>
        <authorList>
            <person name="Du J."/>
        </authorList>
    </citation>
    <scope>NUCLEOTIDE SEQUENCE</scope>
    <source>
        <strain evidence="2">UMB1231</strain>
    </source>
</reference>
<protein>
    <submittedName>
        <fullName evidence="2">Ribosome biogenesis GTPase YqeH</fullName>
    </submittedName>
</protein>
<evidence type="ECO:0000313" key="3">
    <source>
        <dbReference type="Proteomes" id="UP001229251"/>
    </source>
</evidence>
<dbReference type="InterPro" id="IPR030378">
    <property type="entry name" value="G_CP_dom"/>
</dbReference>
<dbReference type="InterPro" id="IPR048422">
    <property type="entry name" value="NOA1/YqeH-like_C"/>
</dbReference>
<proteinExistence type="predicted"/>
<dbReference type="PROSITE" id="PS51721">
    <property type="entry name" value="G_CP"/>
    <property type="match status" value="1"/>
</dbReference>
<dbReference type="NCBIfam" id="TIGR03597">
    <property type="entry name" value="GTPase_YqeH"/>
    <property type="match status" value="1"/>
</dbReference>
<gene>
    <name evidence="2" type="primary">yqeH</name>
    <name evidence="2" type="ORF">QP433_06145</name>
</gene>
<evidence type="ECO:0000259" key="1">
    <source>
        <dbReference type="PROSITE" id="PS51721"/>
    </source>
</evidence>
<dbReference type="AlphaFoldDB" id="A0AAJ1Q6P3"/>
<dbReference type="Pfam" id="PF01926">
    <property type="entry name" value="MMR_HSR1"/>
    <property type="match status" value="1"/>
</dbReference>
<dbReference type="RefSeq" id="WP_285066032.1">
    <property type="nucleotide sequence ID" value="NZ_JASOOE010000010.1"/>
</dbReference>
<dbReference type="Proteomes" id="UP001229251">
    <property type="component" value="Unassembled WGS sequence"/>
</dbReference>
<evidence type="ECO:0000313" key="2">
    <source>
        <dbReference type="EMBL" id="MDK7187556.1"/>
    </source>
</evidence>
<dbReference type="PANTHER" id="PTHR46406:SF1">
    <property type="entry name" value="NITRIC OXIDE-ASSOCIATED PROTEIN 1"/>
    <property type="match status" value="1"/>
</dbReference>
<dbReference type="EMBL" id="JASOOE010000010">
    <property type="protein sequence ID" value="MDK7187556.1"/>
    <property type="molecule type" value="Genomic_DNA"/>
</dbReference>
<comment type="caution">
    <text evidence="2">The sequence shown here is derived from an EMBL/GenBank/DDBJ whole genome shotgun (WGS) entry which is preliminary data.</text>
</comment>
<organism evidence="2 3">
    <name type="scientific">Facklamia hominis</name>
    <dbReference type="NCBI Taxonomy" id="178214"/>
    <lineage>
        <taxon>Bacteria</taxon>
        <taxon>Bacillati</taxon>
        <taxon>Bacillota</taxon>
        <taxon>Bacilli</taxon>
        <taxon>Lactobacillales</taxon>
        <taxon>Aerococcaceae</taxon>
        <taxon>Facklamia</taxon>
    </lineage>
</organism>
<dbReference type="Gene3D" id="3.40.50.300">
    <property type="entry name" value="P-loop containing nucleotide triphosphate hydrolases"/>
    <property type="match status" value="1"/>
</dbReference>
<dbReference type="InterPro" id="IPR006073">
    <property type="entry name" value="GTP-bd"/>
</dbReference>
<name>A0AAJ1Q6P3_9LACT</name>
<dbReference type="GO" id="GO:0005525">
    <property type="term" value="F:GTP binding"/>
    <property type="evidence" value="ECO:0007669"/>
    <property type="project" value="InterPro"/>
</dbReference>
<dbReference type="Pfam" id="PF21516">
    <property type="entry name" value="YqeH-like_C"/>
    <property type="match status" value="1"/>
</dbReference>
<accession>A0AAJ1Q6P3</accession>
<feature type="domain" description="CP-type G" evidence="1">
    <location>
        <begin position="69"/>
        <end position="232"/>
    </location>
</feature>
<dbReference type="CDD" id="cd01855">
    <property type="entry name" value="YqeH"/>
    <property type="match status" value="1"/>
</dbReference>
<sequence>METNDHQVGYQCIGCGALIQTESPDRFGYLPASAFKKGLEKGDFYCQRCFRLRHYNELSDLELDEDFFLDKLRKITDDQALIIHVIDIFDIEGSLLTSLPRLLGQDNIVVIANKVDLLPKSVNRSRLTHWLMQYIRSLGLKPKQVILASGKQANGIEGLVEVINHFIQDRDIYLVGITNVGKSTLLNRLIQHYGGDQEVITTSNHPGTTLDLIRIPLSEEYGLVDTPGFVKKDQWAHYLSRKSYGQVIPQKPIKPRVFQLNPKQTLFLAGLCQIDFVEGERTSFILNVANDLYLHRSKLEKAADFYKAHCDDLLMPPTAQERSLIPQWQAHHLTVKSDQDLVIPGLGWVAVNERVQVNVQLPKGMVPVVRPSMI</sequence>
<dbReference type="SUPFAM" id="SSF52540">
    <property type="entry name" value="P-loop containing nucleoside triphosphate hydrolases"/>
    <property type="match status" value="1"/>
</dbReference>
<dbReference type="InterPro" id="IPR027417">
    <property type="entry name" value="P-loop_NTPase"/>
</dbReference>
<dbReference type="PANTHER" id="PTHR46406">
    <property type="entry name" value="NITRIC OXIDE-ASSOCIATED PROTEIN 1"/>
    <property type="match status" value="1"/>
</dbReference>
<dbReference type="CDD" id="cd00882">
    <property type="entry name" value="Ras_like_GTPase"/>
    <property type="match status" value="1"/>
</dbReference>
<dbReference type="InterPro" id="IPR019988">
    <property type="entry name" value="GTP-bd_ribosome_bgen_YqeH"/>
</dbReference>
<dbReference type="InterPro" id="IPR052807">
    <property type="entry name" value="Mito_transl_resp_regulator"/>
</dbReference>